<evidence type="ECO:0000313" key="1">
    <source>
        <dbReference type="EMBL" id="ADZ77887.1"/>
    </source>
</evidence>
<gene>
    <name evidence="1" type="ordered locus">Sph21_1324</name>
</gene>
<sequence length="31" mass="3554">MIINQKTDQQFGKGPIFGVLFTKLLNITKFI</sequence>
<protein>
    <submittedName>
        <fullName evidence="1">Uncharacterized protein</fullName>
    </submittedName>
</protein>
<dbReference type="EMBL" id="CP002584">
    <property type="protein sequence ID" value="ADZ77887.1"/>
    <property type="molecule type" value="Genomic_DNA"/>
</dbReference>
<name>F4CES3_SPHS2</name>
<reference evidence="1" key="1">
    <citation type="submission" date="2011-03" db="EMBL/GenBank/DDBJ databases">
        <title>Complete sequence of Sphingobacterium sp. 21.</title>
        <authorList>
            <consortium name="US DOE Joint Genome Institute"/>
            <person name="Lucas S."/>
            <person name="Copeland A."/>
            <person name="Lapidus A."/>
            <person name="Cheng J.-F."/>
            <person name="Goodwin L."/>
            <person name="Pitluck S."/>
            <person name="Davenport K."/>
            <person name="Detter J.C."/>
            <person name="Han C."/>
            <person name="Tapia R."/>
            <person name="Land M."/>
            <person name="Hauser L."/>
            <person name="Kyrpides N."/>
            <person name="Ivanova N."/>
            <person name="Ovchinnikova G."/>
            <person name="Pagani I."/>
            <person name="Siebers A.K."/>
            <person name="Allgaier M."/>
            <person name="Thelen M.P."/>
            <person name="Hugenholtz P."/>
            <person name="Woyke T."/>
        </authorList>
    </citation>
    <scope>NUCLEOTIDE SEQUENCE</scope>
    <source>
        <strain evidence="1">21</strain>
    </source>
</reference>
<accession>F4CES3</accession>
<dbReference type="KEGG" id="shg:Sph21_1324"/>
<organism evidence="1">
    <name type="scientific">Sphingobacterium sp. (strain 21)</name>
    <dbReference type="NCBI Taxonomy" id="743722"/>
    <lineage>
        <taxon>Bacteria</taxon>
        <taxon>Pseudomonadati</taxon>
        <taxon>Bacteroidota</taxon>
        <taxon>Sphingobacteriia</taxon>
        <taxon>Sphingobacteriales</taxon>
        <taxon>Sphingobacteriaceae</taxon>
        <taxon>Sphingobacterium</taxon>
    </lineage>
</organism>
<dbReference type="AlphaFoldDB" id="F4CES3"/>
<dbReference type="HOGENOM" id="CLU_3398524_0_0_10"/>
<proteinExistence type="predicted"/>